<dbReference type="InterPro" id="IPR051707">
    <property type="entry name" value="PI-Interact_SigTrans_Reg"/>
</dbReference>
<evidence type="ECO:0000256" key="1">
    <source>
        <dbReference type="SAM" id="MobiDB-lite"/>
    </source>
</evidence>
<evidence type="ECO:0000313" key="4">
    <source>
        <dbReference type="Proteomes" id="UP000198406"/>
    </source>
</evidence>
<dbReference type="InParanoid" id="A0A1Z5JSL6"/>
<reference evidence="3 4" key="1">
    <citation type="journal article" date="2015" name="Plant Cell">
        <title>Oil accumulation by the oleaginous diatom Fistulifera solaris as revealed by the genome and transcriptome.</title>
        <authorList>
            <person name="Tanaka T."/>
            <person name="Maeda Y."/>
            <person name="Veluchamy A."/>
            <person name="Tanaka M."/>
            <person name="Abida H."/>
            <person name="Marechal E."/>
            <person name="Bowler C."/>
            <person name="Muto M."/>
            <person name="Sunaga Y."/>
            <person name="Tanaka M."/>
            <person name="Yoshino T."/>
            <person name="Taniguchi T."/>
            <person name="Fukuda Y."/>
            <person name="Nemoto M."/>
            <person name="Matsumoto M."/>
            <person name="Wong P.S."/>
            <person name="Aburatani S."/>
            <person name="Fujibuchi W."/>
        </authorList>
    </citation>
    <scope>NUCLEOTIDE SEQUENCE [LARGE SCALE GENOMIC DNA]</scope>
    <source>
        <strain evidence="3 4">JPCC DA0580</strain>
    </source>
</reference>
<dbReference type="PANTHER" id="PTHR14336:SF8">
    <property type="entry name" value="PROTEIN OPY1"/>
    <property type="match status" value="1"/>
</dbReference>
<dbReference type="AlphaFoldDB" id="A0A1Z5JSL6"/>
<feature type="domain" description="PH" evidence="2">
    <location>
        <begin position="497"/>
        <end position="599"/>
    </location>
</feature>
<comment type="caution">
    <text evidence="3">The sequence shown here is derived from an EMBL/GenBank/DDBJ whole genome shotgun (WGS) entry which is preliminary data.</text>
</comment>
<proteinExistence type="predicted"/>
<dbReference type="EMBL" id="BDSP01000109">
    <property type="protein sequence ID" value="GAX16768.1"/>
    <property type="molecule type" value="Genomic_DNA"/>
</dbReference>
<dbReference type="SUPFAM" id="SSF50729">
    <property type="entry name" value="PH domain-like"/>
    <property type="match status" value="2"/>
</dbReference>
<dbReference type="CDD" id="cd00821">
    <property type="entry name" value="PH"/>
    <property type="match status" value="2"/>
</dbReference>
<feature type="region of interest" description="Disordered" evidence="1">
    <location>
        <begin position="775"/>
        <end position="820"/>
    </location>
</feature>
<accession>A0A1Z5JSL6</accession>
<sequence length="820" mass="90933">MTNLEKSVADHIECGNDALVINTEEQHALPDIVAADEQQQIDALEKQLAVQSLKNETSPVVTKEISDGNDSFNQIEMGSNHSGSSFSAAGDQLVFSDTETSNQTSLYTPYKLQSITTSCFTAGIEEDDIMENEDARFAALSFVAEHRIFMKAALMLLNERDKKAPQLGMLDPIIIKAGPLKKAAHLVNGVWKVKYVEIRRGMFSYYENAVSRDSTGEEELMRKDIPLEASSCTCRPVKLHQKAFNFTPLGALFELSVNGSKRLWMANSRDERHTWMHAIQHAIVGGSVTRGDSILDGSGDNKKGIDPRSPFRDDLRLFAKSQSKMRNARSMQDYIAELRGILNHSLEVPIKWIARQAIISGGDEMEGAFREETIDLSVDQLWRDQQRDSIKIDGVVYQGDVGHGPERITAALLRRILDVSQTGDAARSLSESQALALARDALLAGNRTRTGGDSYFCIKSLCKNDNLVVIVPKAGEVEPTSLEVCEDNSDNSLHSRLDSKKGWIKTRNLLSRSWKRRFFVLSEGTLSYYEGALPRPHGLKGQMFMKDATIALKHRDHKNELVLSITVNEGTPTLRETLLLFESKNVLIDWIYALECTARSKYVTHQRRKSRRRTSLKIPHEELEASCTDIATSAKDATFNHLKVLGIGEEQIISRVDRISRRTSAALKITVKAWTEYKICTVDPEGDESLDTWATVRTDFLQELKMTGGPNGRITRGEETVRVSVLDCIGGSSEPAAASPKRSKSLRLFLRTNGSNEESNSLEFVRAKDVLALPSPASELSDAQTSPTGRNSHPISSTKIGAGEVGHLLPSAPSIDEEEE</sequence>
<protein>
    <recommendedName>
        <fullName evidence="2">PH domain-containing protein</fullName>
    </recommendedName>
</protein>
<dbReference type="InterPro" id="IPR001849">
    <property type="entry name" value="PH_domain"/>
</dbReference>
<dbReference type="Pfam" id="PF00169">
    <property type="entry name" value="PH"/>
    <property type="match status" value="2"/>
</dbReference>
<name>A0A1Z5JSL6_FISSO</name>
<dbReference type="PANTHER" id="PTHR14336">
    <property type="entry name" value="TANDEM PH DOMAIN CONTAINING PROTEIN"/>
    <property type="match status" value="1"/>
</dbReference>
<gene>
    <name evidence="3" type="ORF">FisN_21Hh216</name>
</gene>
<keyword evidence="4" id="KW-1185">Reference proteome</keyword>
<feature type="domain" description="PH" evidence="2">
    <location>
        <begin position="173"/>
        <end position="284"/>
    </location>
</feature>
<evidence type="ECO:0000313" key="3">
    <source>
        <dbReference type="EMBL" id="GAX16768.1"/>
    </source>
</evidence>
<dbReference type="Gene3D" id="2.30.29.30">
    <property type="entry name" value="Pleckstrin-homology domain (PH domain)/Phosphotyrosine-binding domain (PTB)"/>
    <property type="match status" value="2"/>
</dbReference>
<dbReference type="OrthoDB" id="185175at2759"/>
<feature type="compositionally biased region" description="Polar residues" evidence="1">
    <location>
        <begin position="781"/>
        <end position="799"/>
    </location>
</feature>
<dbReference type="Proteomes" id="UP000198406">
    <property type="component" value="Unassembled WGS sequence"/>
</dbReference>
<dbReference type="PROSITE" id="PS50003">
    <property type="entry name" value="PH_DOMAIN"/>
    <property type="match status" value="2"/>
</dbReference>
<organism evidence="3 4">
    <name type="scientific">Fistulifera solaris</name>
    <name type="common">Oleaginous diatom</name>
    <dbReference type="NCBI Taxonomy" id="1519565"/>
    <lineage>
        <taxon>Eukaryota</taxon>
        <taxon>Sar</taxon>
        <taxon>Stramenopiles</taxon>
        <taxon>Ochrophyta</taxon>
        <taxon>Bacillariophyta</taxon>
        <taxon>Bacillariophyceae</taxon>
        <taxon>Bacillariophycidae</taxon>
        <taxon>Naviculales</taxon>
        <taxon>Naviculaceae</taxon>
        <taxon>Fistulifera</taxon>
    </lineage>
</organism>
<evidence type="ECO:0000259" key="2">
    <source>
        <dbReference type="PROSITE" id="PS50003"/>
    </source>
</evidence>
<dbReference type="InterPro" id="IPR011993">
    <property type="entry name" value="PH-like_dom_sf"/>
</dbReference>
<dbReference type="SMART" id="SM00233">
    <property type="entry name" value="PH"/>
    <property type="match status" value="2"/>
</dbReference>